<organism evidence="1 2">
    <name type="scientific">Legionella septentrionalis</name>
    <dbReference type="NCBI Taxonomy" id="2498109"/>
    <lineage>
        <taxon>Bacteria</taxon>
        <taxon>Pseudomonadati</taxon>
        <taxon>Pseudomonadota</taxon>
        <taxon>Gammaproteobacteria</taxon>
        <taxon>Legionellales</taxon>
        <taxon>Legionellaceae</taxon>
        <taxon>Legionella</taxon>
    </lineage>
</organism>
<gene>
    <name evidence="1" type="ORF">EKM59_08670</name>
</gene>
<comment type="caution">
    <text evidence="1">The sequence shown here is derived from an EMBL/GenBank/DDBJ whole genome shotgun (WGS) entry which is preliminary data.</text>
</comment>
<dbReference type="EMBL" id="RZGR01000027">
    <property type="protein sequence ID" value="RUQ84469.1"/>
    <property type="molecule type" value="Genomic_DNA"/>
</dbReference>
<evidence type="ECO:0000313" key="1">
    <source>
        <dbReference type="EMBL" id="RUQ84469.1"/>
    </source>
</evidence>
<evidence type="ECO:0008006" key="3">
    <source>
        <dbReference type="Google" id="ProtNLM"/>
    </source>
</evidence>
<keyword evidence="2" id="KW-1185">Reference proteome</keyword>
<accession>A0A3S0VMK6</accession>
<dbReference type="Proteomes" id="UP000288012">
    <property type="component" value="Unassembled WGS sequence"/>
</dbReference>
<protein>
    <recommendedName>
        <fullName evidence="3">Transporter</fullName>
    </recommendedName>
</protein>
<reference evidence="1 2" key="1">
    <citation type="submission" date="2018-12" db="EMBL/GenBank/DDBJ databases">
        <title>Legionella sp,whole genome shotgun sequence.</title>
        <authorList>
            <person name="Wu H."/>
        </authorList>
    </citation>
    <scope>NUCLEOTIDE SEQUENCE [LARGE SCALE GENOMIC DNA]</scope>
    <source>
        <strain evidence="2">km714</strain>
    </source>
</reference>
<name>A0A3S0VMK6_9GAMM</name>
<sequence>MYGITDNASILVNIPVAANYSAQDSRSSGIADASIQGEYAFYNANNAKASKQATVVAAISAPTGSLKKNPPTGFGAPSYFLGTTYNEMFVDWWWFASPGVLLIEASDNAHLDTQYWYQTGLGKNLYSASNRYIFSALLELDGQYSEKDKIFGQYDPNSGGNIVYITPSVWFSTQKFTAQLGISIPITQHWNGEQGTTHYYAALLLGWTFN</sequence>
<evidence type="ECO:0000313" key="2">
    <source>
        <dbReference type="Proteomes" id="UP000288012"/>
    </source>
</evidence>
<dbReference type="AlphaFoldDB" id="A0A3S0VMK6"/>
<proteinExistence type="predicted"/>